<dbReference type="Proteomes" id="UP000095463">
    <property type="component" value="Unassembled WGS sequence"/>
</dbReference>
<feature type="transmembrane region" description="Helical" evidence="1">
    <location>
        <begin position="6"/>
        <end position="25"/>
    </location>
</feature>
<comment type="caution">
    <text evidence="2">The sequence shown here is derived from an EMBL/GenBank/DDBJ whole genome shotgun (WGS) entry which is preliminary data.</text>
</comment>
<name>A0A1E5XV22_9HYPH</name>
<dbReference type="OrthoDB" id="9803832at2"/>
<keyword evidence="3" id="KW-1185">Reference proteome</keyword>
<keyword evidence="1" id="KW-0812">Transmembrane</keyword>
<feature type="transmembrane region" description="Helical" evidence="1">
    <location>
        <begin position="75"/>
        <end position="92"/>
    </location>
</feature>
<sequence length="116" mass="12350">MIGSILTGVIALIHIYILILEMFLWDKPQGMKAFGTTPAFAEESKTLAANQGLYNGFLAAGLIWGIWLGEAGDPIKIFFLLCVAVAGVFGAVTVGRKILFVQTIPAVVALVGVWLA</sequence>
<dbReference type="EMBL" id="LAJE02000072">
    <property type="protein sequence ID" value="OEO32416.1"/>
    <property type="molecule type" value="Genomic_DNA"/>
</dbReference>
<reference evidence="2 3" key="1">
    <citation type="journal article" date="2015" name="Genome Announc.">
        <title>Genome Assemblies of Three Soil-Associated Devosia species: D. insulae, D. limi, and D. soli.</title>
        <authorList>
            <person name="Hassan Y.I."/>
            <person name="Lepp D."/>
            <person name="Zhou T."/>
        </authorList>
    </citation>
    <scope>NUCLEOTIDE SEQUENCE [LARGE SCALE GENOMIC DNA]</scope>
    <source>
        <strain evidence="2 3">DS-56</strain>
    </source>
</reference>
<dbReference type="Pfam" id="PF06993">
    <property type="entry name" value="DUF1304"/>
    <property type="match status" value="1"/>
</dbReference>
<keyword evidence="1" id="KW-1133">Transmembrane helix</keyword>
<proteinExistence type="predicted"/>
<evidence type="ECO:0000313" key="2">
    <source>
        <dbReference type="EMBL" id="OEO32416.1"/>
    </source>
</evidence>
<dbReference type="PANTHER" id="PTHR38446:SF1">
    <property type="entry name" value="BLL0914 PROTEIN"/>
    <property type="match status" value="1"/>
</dbReference>
<feature type="transmembrane region" description="Helical" evidence="1">
    <location>
        <begin position="52"/>
        <end position="69"/>
    </location>
</feature>
<accession>A0A1E5XV22</accession>
<dbReference type="InterPro" id="IPR009732">
    <property type="entry name" value="DUF1304"/>
</dbReference>
<dbReference type="AlphaFoldDB" id="A0A1E5XV22"/>
<keyword evidence="1" id="KW-0472">Membrane</keyword>
<feature type="transmembrane region" description="Helical" evidence="1">
    <location>
        <begin position="99"/>
        <end position="115"/>
    </location>
</feature>
<evidence type="ECO:0008006" key="4">
    <source>
        <dbReference type="Google" id="ProtNLM"/>
    </source>
</evidence>
<dbReference type="PANTHER" id="PTHR38446">
    <property type="entry name" value="BLL0914 PROTEIN"/>
    <property type="match status" value="1"/>
</dbReference>
<dbReference type="RefSeq" id="WP_069908375.1">
    <property type="nucleotide sequence ID" value="NZ_LAJE02000072.1"/>
</dbReference>
<evidence type="ECO:0000313" key="3">
    <source>
        <dbReference type="Proteomes" id="UP000095463"/>
    </source>
</evidence>
<gene>
    <name evidence="2" type="ORF">VW23_011370</name>
</gene>
<organism evidence="2 3">
    <name type="scientific">Devosia insulae DS-56</name>
    <dbReference type="NCBI Taxonomy" id="1116389"/>
    <lineage>
        <taxon>Bacteria</taxon>
        <taxon>Pseudomonadati</taxon>
        <taxon>Pseudomonadota</taxon>
        <taxon>Alphaproteobacteria</taxon>
        <taxon>Hyphomicrobiales</taxon>
        <taxon>Devosiaceae</taxon>
        <taxon>Devosia</taxon>
    </lineage>
</organism>
<evidence type="ECO:0000256" key="1">
    <source>
        <dbReference type="SAM" id="Phobius"/>
    </source>
</evidence>
<protein>
    <recommendedName>
        <fullName evidence="4">Epimerase</fullName>
    </recommendedName>
</protein>